<evidence type="ECO:0000256" key="1">
    <source>
        <dbReference type="ARBA" id="ARBA00006547"/>
    </source>
</evidence>
<dbReference type="PRINTS" id="PR01543">
    <property type="entry name" value="ANATRNSFRASE"/>
</dbReference>
<dbReference type="InterPro" id="IPR038765">
    <property type="entry name" value="Papain-like_cys_pep_sf"/>
</dbReference>
<dbReference type="GO" id="GO:0016407">
    <property type="term" value="F:acetyltransferase activity"/>
    <property type="evidence" value="ECO:0007669"/>
    <property type="project" value="InterPro"/>
</dbReference>
<evidence type="ECO:0000313" key="4">
    <source>
        <dbReference type="Proteomes" id="UP000594688"/>
    </source>
</evidence>
<organism evidence="3 4">
    <name type="scientific">Candidatus Nitronauta litoralis</name>
    <dbReference type="NCBI Taxonomy" id="2705533"/>
    <lineage>
        <taxon>Bacteria</taxon>
        <taxon>Pseudomonadati</taxon>
        <taxon>Nitrospinota/Tectimicrobiota group</taxon>
        <taxon>Nitrospinota</taxon>
        <taxon>Nitrospinia</taxon>
        <taxon>Nitrospinales</taxon>
        <taxon>Nitrospinaceae</taxon>
        <taxon>Candidatus Nitronauta</taxon>
    </lineage>
</organism>
<sequence>MPPSQNLDAYLERIHYKGSLDLSIETLQGLHVGNCLNIPFENLDIHLGHSISLDPDHLFEKIVGQNRGGYCYELNGLFAYILEELGFKVTGLMARVLIHRKPEPRNHHVLCVHVDGRDWLVDVGYGGRGLLAPIPIENKQTEKQFADTIRLVETPENHWTLQTLIEENWEPQYEFNLAPYRPIDYIPGNYYHSTSPESLFTRITLCTMPTTDGFIQLRNQHLTITANGKSVSEKAHSLEEYHRLLKKNFKIELKGGFTPPW</sequence>
<dbReference type="KEGG" id="nli:G3M70_03665"/>
<dbReference type="PANTHER" id="PTHR11786">
    <property type="entry name" value="N-HYDROXYARYLAMINE O-ACETYLTRANSFERASE"/>
    <property type="match status" value="1"/>
</dbReference>
<protein>
    <submittedName>
        <fullName evidence="3">Arylamine N-acetyltransferase</fullName>
    </submittedName>
</protein>
<evidence type="ECO:0000256" key="2">
    <source>
        <dbReference type="RuleBase" id="RU003452"/>
    </source>
</evidence>
<gene>
    <name evidence="3" type="ORF">G3M70_03665</name>
</gene>
<dbReference type="Gene3D" id="2.40.128.150">
    <property type="entry name" value="Cysteine proteinases"/>
    <property type="match status" value="1"/>
</dbReference>
<dbReference type="PANTHER" id="PTHR11786:SF0">
    <property type="entry name" value="ARYLAMINE N-ACETYLTRANSFERASE 4-RELATED"/>
    <property type="match status" value="1"/>
</dbReference>
<reference evidence="3 4" key="1">
    <citation type="submission" date="2020-02" db="EMBL/GenBank/DDBJ databases">
        <title>Genomic and physiological characterization of two novel Nitrospinaceae genera.</title>
        <authorList>
            <person name="Mueller A.J."/>
            <person name="Jung M.-Y."/>
            <person name="Strachan C.R."/>
            <person name="Herbold C.W."/>
            <person name="Kirkegaard R.H."/>
            <person name="Daims H."/>
        </authorList>
    </citation>
    <scope>NUCLEOTIDE SEQUENCE [LARGE SCALE GENOMIC DNA]</scope>
    <source>
        <strain evidence="3">EB</strain>
    </source>
</reference>
<dbReference type="AlphaFoldDB" id="A0A7T0BU87"/>
<proteinExistence type="inferred from homology"/>
<dbReference type="SUPFAM" id="SSF54001">
    <property type="entry name" value="Cysteine proteinases"/>
    <property type="match status" value="1"/>
</dbReference>
<comment type="similarity">
    <text evidence="1 2">Belongs to the arylamine N-acetyltransferase family.</text>
</comment>
<evidence type="ECO:0000313" key="3">
    <source>
        <dbReference type="EMBL" id="QPJ61033.1"/>
    </source>
</evidence>
<keyword evidence="3" id="KW-0808">Transferase</keyword>
<dbReference type="InterPro" id="IPR001447">
    <property type="entry name" value="Arylamine_N-AcTrfase"/>
</dbReference>
<dbReference type="Pfam" id="PF00797">
    <property type="entry name" value="Acetyltransf_2"/>
    <property type="match status" value="1"/>
</dbReference>
<name>A0A7T0BU87_9BACT</name>
<dbReference type="EMBL" id="CP048685">
    <property type="protein sequence ID" value="QPJ61033.1"/>
    <property type="molecule type" value="Genomic_DNA"/>
</dbReference>
<dbReference type="Proteomes" id="UP000594688">
    <property type="component" value="Chromosome"/>
</dbReference>
<accession>A0A7T0BU87</accession>
<dbReference type="Gene3D" id="3.30.2140.10">
    <property type="entry name" value="Arylamine N-acetyltransferase"/>
    <property type="match status" value="1"/>
</dbReference>